<feature type="transmembrane region" description="Helical" evidence="1">
    <location>
        <begin position="166"/>
        <end position="188"/>
    </location>
</feature>
<accession>A0A846Y0G3</accession>
<proteinExistence type="predicted"/>
<feature type="transmembrane region" description="Helical" evidence="1">
    <location>
        <begin position="142"/>
        <end position="160"/>
    </location>
</feature>
<feature type="transmembrane region" description="Helical" evidence="1">
    <location>
        <begin position="195"/>
        <end position="212"/>
    </location>
</feature>
<dbReference type="InterPro" id="IPR042150">
    <property type="entry name" value="MmRce1-like"/>
</dbReference>
<protein>
    <submittedName>
        <fullName evidence="3">CPBP family intramembrane metalloprotease</fullName>
    </submittedName>
</protein>
<keyword evidence="1" id="KW-0812">Transmembrane</keyword>
<keyword evidence="3" id="KW-0378">Hydrolase</keyword>
<dbReference type="Pfam" id="PF02517">
    <property type="entry name" value="Rce1-like"/>
    <property type="match status" value="1"/>
</dbReference>
<keyword evidence="3" id="KW-0645">Protease</keyword>
<keyword evidence="3" id="KW-0482">Metalloprotease</keyword>
<feature type="transmembrane region" description="Helical" evidence="1">
    <location>
        <begin position="36"/>
        <end position="54"/>
    </location>
</feature>
<organism evidence="3 4">
    <name type="scientific">Nocardia vermiculata</name>
    <dbReference type="NCBI Taxonomy" id="257274"/>
    <lineage>
        <taxon>Bacteria</taxon>
        <taxon>Bacillati</taxon>
        <taxon>Actinomycetota</taxon>
        <taxon>Actinomycetes</taxon>
        <taxon>Mycobacteriales</taxon>
        <taxon>Nocardiaceae</taxon>
        <taxon>Nocardia</taxon>
    </lineage>
</organism>
<evidence type="ECO:0000259" key="2">
    <source>
        <dbReference type="Pfam" id="PF02517"/>
    </source>
</evidence>
<comment type="caution">
    <text evidence="3">The sequence shown here is derived from an EMBL/GenBank/DDBJ whole genome shotgun (WGS) entry which is preliminary data.</text>
</comment>
<name>A0A846Y0G3_9NOCA</name>
<dbReference type="AlphaFoldDB" id="A0A846Y0G3"/>
<dbReference type="PANTHER" id="PTHR35797">
    <property type="entry name" value="PROTEASE-RELATED"/>
    <property type="match status" value="1"/>
</dbReference>
<evidence type="ECO:0000256" key="1">
    <source>
        <dbReference type="SAM" id="Phobius"/>
    </source>
</evidence>
<dbReference type="EMBL" id="JAAXOP010000007">
    <property type="protein sequence ID" value="NKY51595.1"/>
    <property type="molecule type" value="Genomic_DNA"/>
</dbReference>
<reference evidence="3 4" key="1">
    <citation type="submission" date="2020-04" db="EMBL/GenBank/DDBJ databases">
        <title>MicrobeNet Type strains.</title>
        <authorList>
            <person name="Nicholson A.C."/>
        </authorList>
    </citation>
    <scope>NUCLEOTIDE SEQUENCE [LARGE SCALE GENOMIC DNA]</scope>
    <source>
        <strain evidence="3 4">JCM 12354</strain>
    </source>
</reference>
<gene>
    <name evidence="3" type="ORF">HGA08_15350</name>
</gene>
<dbReference type="GO" id="GO:0004175">
    <property type="term" value="F:endopeptidase activity"/>
    <property type="evidence" value="ECO:0007669"/>
    <property type="project" value="UniProtKB-ARBA"/>
</dbReference>
<feature type="transmembrane region" description="Helical" evidence="1">
    <location>
        <begin position="224"/>
        <end position="243"/>
    </location>
</feature>
<feature type="domain" description="CAAX prenyl protease 2/Lysostaphin resistance protein A-like" evidence="2">
    <location>
        <begin position="110"/>
        <end position="208"/>
    </location>
</feature>
<keyword evidence="4" id="KW-1185">Reference proteome</keyword>
<dbReference type="Proteomes" id="UP000565711">
    <property type="component" value="Unassembled WGS sequence"/>
</dbReference>
<feature type="transmembrane region" description="Helical" evidence="1">
    <location>
        <begin position="102"/>
        <end position="121"/>
    </location>
</feature>
<sequence length="252" mass="26327">MLFLLAVLLASGLFLWLQAVFGTALGAGDGDSAQWVQFGPALAIAAVVVYRRCTGLESADLRSGVRTGRATWQQAALGVGCGAAGMLVWLVLMRVFGLTDSLFTPIAEGWVLPTVLVWTVLGSFGEELGWRGFLQPQLQGRLGFWAGTVATGLLWGAWHIQVFGEGAIYAIGFLANTVALSFLMAFLIGRGTVGAVWIAGSVHAAVDLAGYLHGPGSGDGAGQVWLQAIVFSGVAAVAGLLTYRFGGPERRG</sequence>
<dbReference type="GO" id="GO:0006508">
    <property type="term" value="P:proteolysis"/>
    <property type="evidence" value="ECO:0007669"/>
    <property type="project" value="UniProtKB-KW"/>
</dbReference>
<dbReference type="GO" id="GO:0008237">
    <property type="term" value="F:metallopeptidase activity"/>
    <property type="evidence" value="ECO:0007669"/>
    <property type="project" value="UniProtKB-KW"/>
</dbReference>
<dbReference type="InterPro" id="IPR003675">
    <property type="entry name" value="Rce1/LyrA-like_dom"/>
</dbReference>
<dbReference type="RefSeq" id="WP_067874898.1">
    <property type="nucleotide sequence ID" value="NZ_JAAXOP010000007.1"/>
</dbReference>
<dbReference type="GO" id="GO:0080120">
    <property type="term" value="P:CAAX-box protein maturation"/>
    <property type="evidence" value="ECO:0007669"/>
    <property type="project" value="UniProtKB-ARBA"/>
</dbReference>
<keyword evidence="1" id="KW-1133">Transmembrane helix</keyword>
<feature type="transmembrane region" description="Helical" evidence="1">
    <location>
        <begin position="75"/>
        <end position="96"/>
    </location>
</feature>
<evidence type="ECO:0000313" key="3">
    <source>
        <dbReference type="EMBL" id="NKY51595.1"/>
    </source>
</evidence>
<dbReference type="PANTHER" id="PTHR35797:SF1">
    <property type="entry name" value="PROTEASE"/>
    <property type="match status" value="1"/>
</dbReference>
<keyword evidence="1" id="KW-0472">Membrane</keyword>
<evidence type="ECO:0000313" key="4">
    <source>
        <dbReference type="Proteomes" id="UP000565711"/>
    </source>
</evidence>